<dbReference type="Proteomes" id="UP001212841">
    <property type="component" value="Unassembled WGS sequence"/>
</dbReference>
<dbReference type="AlphaFoldDB" id="A0AAD5SDK2"/>
<sequence length="108" mass="12048">MQDLEDVKSENQALSDKVKSLEAECNEALHEISILRENHAALTKSHQKLTQKNEEISVELLSLVNAKAALGKEIEAKESEMQKLGKQLSLLEFMSVAYDGARSEHQAQ</sequence>
<gene>
    <name evidence="2" type="ORF">HK097_005282</name>
</gene>
<proteinExistence type="predicted"/>
<protein>
    <submittedName>
        <fullName evidence="2">Uncharacterized protein</fullName>
    </submittedName>
</protein>
<evidence type="ECO:0000313" key="3">
    <source>
        <dbReference type="Proteomes" id="UP001212841"/>
    </source>
</evidence>
<evidence type="ECO:0000313" key="2">
    <source>
        <dbReference type="EMBL" id="KAJ3052973.1"/>
    </source>
</evidence>
<name>A0AAD5SDK2_9FUNG</name>
<feature type="coiled-coil region" evidence="1">
    <location>
        <begin position="4"/>
        <end position="38"/>
    </location>
</feature>
<keyword evidence="1" id="KW-0175">Coiled coil</keyword>
<accession>A0AAD5SDK2</accession>
<evidence type="ECO:0000256" key="1">
    <source>
        <dbReference type="SAM" id="Coils"/>
    </source>
</evidence>
<reference evidence="2" key="1">
    <citation type="submission" date="2020-05" db="EMBL/GenBank/DDBJ databases">
        <title>Phylogenomic resolution of chytrid fungi.</title>
        <authorList>
            <person name="Stajich J.E."/>
            <person name="Amses K."/>
            <person name="Simmons R."/>
            <person name="Seto K."/>
            <person name="Myers J."/>
            <person name="Bonds A."/>
            <person name="Quandt C.A."/>
            <person name="Barry K."/>
            <person name="Liu P."/>
            <person name="Grigoriev I."/>
            <person name="Longcore J.E."/>
            <person name="James T.Y."/>
        </authorList>
    </citation>
    <scope>NUCLEOTIDE SEQUENCE</scope>
    <source>
        <strain evidence="2">JEL0318</strain>
    </source>
</reference>
<keyword evidence="3" id="KW-1185">Reference proteome</keyword>
<organism evidence="2 3">
    <name type="scientific">Rhizophlyctis rosea</name>
    <dbReference type="NCBI Taxonomy" id="64517"/>
    <lineage>
        <taxon>Eukaryota</taxon>
        <taxon>Fungi</taxon>
        <taxon>Fungi incertae sedis</taxon>
        <taxon>Chytridiomycota</taxon>
        <taxon>Chytridiomycota incertae sedis</taxon>
        <taxon>Chytridiomycetes</taxon>
        <taxon>Rhizophlyctidales</taxon>
        <taxon>Rhizophlyctidaceae</taxon>
        <taxon>Rhizophlyctis</taxon>
    </lineage>
</organism>
<dbReference type="EMBL" id="JADGJD010000248">
    <property type="protein sequence ID" value="KAJ3052973.1"/>
    <property type="molecule type" value="Genomic_DNA"/>
</dbReference>
<comment type="caution">
    <text evidence="2">The sequence shown here is derived from an EMBL/GenBank/DDBJ whole genome shotgun (WGS) entry which is preliminary data.</text>
</comment>